<sequence>MTTPAKTNIETLNIDARGIGHAKPKWDSLDSIGDGGEMWEALPKSAESSFGPELEACRKKTLPTQVNSGPTEANVSGSCALADPNPPDILGNVLEQWQPWARGFTATTTSSSSFPEVWNLGSDH</sequence>
<dbReference type="AlphaFoldDB" id="A0A5C6G9Z2"/>
<reference evidence="2" key="1">
    <citation type="submission" date="2018-12" db="EMBL/GenBank/DDBJ databases">
        <title>The complete genome of Metarhizium rileyi, a key fungal pathogen of Lepidoptera.</title>
        <authorList>
            <person name="Binneck E."/>
            <person name="Lastra C.C.L."/>
            <person name="Sosa-Gomez D.R."/>
        </authorList>
    </citation>
    <scope>NUCLEOTIDE SEQUENCE [LARGE SCALE GENOMIC DNA]</scope>
    <source>
        <strain evidence="2">Cep018-CH2</strain>
    </source>
</reference>
<comment type="caution">
    <text evidence="1">The sequence shown here is derived from an EMBL/GenBank/DDBJ whole genome shotgun (WGS) entry which is preliminary data.</text>
</comment>
<dbReference type="Proteomes" id="UP000317257">
    <property type="component" value="Unassembled WGS sequence"/>
</dbReference>
<accession>A0A5C6G9Z2</accession>
<proteinExistence type="predicted"/>
<name>A0A5C6G9Z2_METRR</name>
<gene>
    <name evidence="1" type="ORF">ED733_004984</name>
</gene>
<protein>
    <submittedName>
        <fullName evidence="1">Uncharacterized protein</fullName>
    </submittedName>
</protein>
<organism evidence="1 2">
    <name type="scientific">Metarhizium rileyi (strain RCEF 4871)</name>
    <name type="common">Nomuraea rileyi</name>
    <dbReference type="NCBI Taxonomy" id="1649241"/>
    <lineage>
        <taxon>Eukaryota</taxon>
        <taxon>Fungi</taxon>
        <taxon>Dikarya</taxon>
        <taxon>Ascomycota</taxon>
        <taxon>Pezizomycotina</taxon>
        <taxon>Sordariomycetes</taxon>
        <taxon>Hypocreomycetidae</taxon>
        <taxon>Hypocreales</taxon>
        <taxon>Clavicipitaceae</taxon>
        <taxon>Metarhizium</taxon>
    </lineage>
</organism>
<dbReference type="EMBL" id="SBHS01000010">
    <property type="protein sequence ID" value="TWU74705.1"/>
    <property type="molecule type" value="Genomic_DNA"/>
</dbReference>
<evidence type="ECO:0000313" key="1">
    <source>
        <dbReference type="EMBL" id="TWU74705.1"/>
    </source>
</evidence>
<evidence type="ECO:0000313" key="2">
    <source>
        <dbReference type="Proteomes" id="UP000317257"/>
    </source>
</evidence>